<dbReference type="InterPro" id="IPR011519">
    <property type="entry name" value="UnbV_ASPIC"/>
</dbReference>
<dbReference type="EMBL" id="JACIFU010000003">
    <property type="protein sequence ID" value="MBB4174724.1"/>
    <property type="molecule type" value="Genomic_DNA"/>
</dbReference>
<feature type="domain" description="ASPIC/UnbV" evidence="3">
    <location>
        <begin position="429"/>
        <end position="494"/>
    </location>
</feature>
<reference evidence="4 5" key="1">
    <citation type="submission" date="2020-08" db="EMBL/GenBank/DDBJ databases">
        <title>Genomic Encyclopedia of Type Strains, Phase IV (KMG-IV): sequencing the most valuable type-strain genomes for metagenomic binning, comparative biology and taxonomic classification.</title>
        <authorList>
            <person name="Goeker M."/>
        </authorList>
    </citation>
    <scope>NUCLEOTIDE SEQUENCE [LARGE SCALE GENOMIC DNA]</scope>
    <source>
        <strain evidence="4 5">DSM 101015</strain>
    </source>
</reference>
<evidence type="ECO:0000259" key="3">
    <source>
        <dbReference type="Pfam" id="PF07593"/>
    </source>
</evidence>
<dbReference type="PANTHER" id="PTHR16026">
    <property type="entry name" value="CARTILAGE ACIDIC PROTEIN 1"/>
    <property type="match status" value="1"/>
</dbReference>
<accession>A0A7W6M944</accession>
<gene>
    <name evidence="4" type="ORF">GGR93_002512</name>
</gene>
<protein>
    <recommendedName>
        <fullName evidence="3">ASPIC/UnbV domain-containing protein</fullName>
    </recommendedName>
</protein>
<dbReference type="PANTHER" id="PTHR16026:SF0">
    <property type="entry name" value="CARTILAGE ACIDIC PROTEIN 1"/>
    <property type="match status" value="1"/>
</dbReference>
<feature type="signal peptide" evidence="2">
    <location>
        <begin position="1"/>
        <end position="18"/>
    </location>
</feature>
<evidence type="ECO:0000313" key="5">
    <source>
        <dbReference type="Proteomes" id="UP000565745"/>
    </source>
</evidence>
<keyword evidence="5" id="KW-1185">Reference proteome</keyword>
<comment type="caution">
    <text evidence="4">The sequence shown here is derived from an EMBL/GenBank/DDBJ whole genome shotgun (WGS) entry which is preliminary data.</text>
</comment>
<sequence length="499" mass="53266">MKAKAMAATVLCCIWGQAALCDIAFIDRSDLLPQHIYSGGWEHFVGGGVAVFDCNGDALPDMYVAGGESPAQMMRNEGGFAFKSVAVPELSGVTGAYPLDMNADGLMDLFVLRVGPNAVLKGQPDCRFEDTTVDWALPASDRWTTAFSAWWEPDADWPTLAVGNYVDRADPDGPFEACDENELLVPSADGYAAYPLKPGFCPLSMLAARDASGSFRLRVSNDRHYYVKGGSEQMWDIAEQRFLSEADGWQNLALWGMGIASRDLTGDGADEVMLTSMGDQVLQLAQPTGTYTSAPYEIGTYAQRPHTGGDGRPSTGWHAEFGDIDNDSRADLFIAKGNVDQMPGMATRDPNNLLMQSTGGRFVEVSQAAGVATLSRSRGAALADFDLDGRLDLVVMNRRAPMELYQNVTEGTGNWLRIALSQEGGNRNAIGARVSVSTGARVQSAQKLVGGGHAGGQALPLHFGLGEATDAAVRVEWPDGTTTQTTVSAGQTVTISKVP</sequence>
<keyword evidence="1 2" id="KW-0732">Signal</keyword>
<dbReference type="Pfam" id="PF13517">
    <property type="entry name" value="FG-GAP_3"/>
    <property type="match status" value="1"/>
</dbReference>
<dbReference type="SUPFAM" id="SSF69318">
    <property type="entry name" value="Integrin alpha N-terminal domain"/>
    <property type="match status" value="1"/>
</dbReference>
<dbReference type="InterPro" id="IPR013517">
    <property type="entry name" value="FG-GAP"/>
</dbReference>
<organism evidence="4 5">
    <name type="scientific">Sulfitobacter noctilucicola</name>
    <dbReference type="NCBI Taxonomy" id="1342301"/>
    <lineage>
        <taxon>Bacteria</taxon>
        <taxon>Pseudomonadati</taxon>
        <taxon>Pseudomonadota</taxon>
        <taxon>Alphaproteobacteria</taxon>
        <taxon>Rhodobacterales</taxon>
        <taxon>Roseobacteraceae</taxon>
        <taxon>Sulfitobacter</taxon>
    </lineage>
</organism>
<name>A0A7W6M944_9RHOB</name>
<feature type="chain" id="PRO_5030640530" description="ASPIC/UnbV domain-containing protein" evidence="2">
    <location>
        <begin position="19"/>
        <end position="499"/>
    </location>
</feature>
<dbReference type="Pfam" id="PF07593">
    <property type="entry name" value="UnbV_ASPIC"/>
    <property type="match status" value="1"/>
</dbReference>
<evidence type="ECO:0000256" key="2">
    <source>
        <dbReference type="SAM" id="SignalP"/>
    </source>
</evidence>
<dbReference type="Proteomes" id="UP000565745">
    <property type="component" value="Unassembled WGS sequence"/>
</dbReference>
<dbReference type="Gene3D" id="2.130.10.130">
    <property type="entry name" value="Integrin alpha, N-terminal"/>
    <property type="match status" value="1"/>
</dbReference>
<dbReference type="InterPro" id="IPR028994">
    <property type="entry name" value="Integrin_alpha_N"/>
</dbReference>
<evidence type="ECO:0000256" key="1">
    <source>
        <dbReference type="ARBA" id="ARBA00022729"/>
    </source>
</evidence>
<dbReference type="InterPro" id="IPR027039">
    <property type="entry name" value="Crtac1"/>
</dbReference>
<proteinExistence type="predicted"/>
<dbReference type="AlphaFoldDB" id="A0A7W6M944"/>
<evidence type="ECO:0000313" key="4">
    <source>
        <dbReference type="EMBL" id="MBB4174724.1"/>
    </source>
</evidence>